<protein>
    <submittedName>
        <fullName evidence="1">Uncharacterized protein</fullName>
    </submittedName>
</protein>
<reference evidence="1 2" key="2">
    <citation type="journal article" date="2011" name="J. Bacteriol.">
        <title>Complete genome sequence of a carbon monoxide-utilizing acetogen, Eubacterium limosum KIST612.</title>
        <authorList>
            <person name="Roh H."/>
            <person name="Ko H.J."/>
            <person name="Kim D."/>
            <person name="Choi D.G."/>
            <person name="Park S."/>
            <person name="Kim S."/>
            <person name="Chang I.S."/>
            <person name="Choi I.G."/>
        </authorList>
    </citation>
    <scope>NUCLEOTIDE SEQUENCE [LARGE SCALE GENOMIC DNA]</scope>
    <source>
        <strain evidence="1 2">KIST612</strain>
    </source>
</reference>
<accession>E3GR08</accession>
<proteinExistence type="predicted"/>
<sequence>MFAVLNKFGEKRIYCAVGLSPPSVHPLNWGGQNGGAQACFLLIYSAKTRFTWKA</sequence>
<reference key="1">
    <citation type="submission" date="2010-09" db="EMBL/GenBank/DDBJ databases">
        <authorList>
            <person name="Roh H."/>
            <person name="Ko H.-J."/>
            <person name="Kim D."/>
            <person name="Choi D.G."/>
            <person name="Park S."/>
            <person name="Kim S."/>
            <person name="Kim K.H."/>
            <person name="Chang I.S."/>
            <person name="Choi I.-G."/>
        </authorList>
    </citation>
    <scope>NUCLEOTIDE SEQUENCE</scope>
    <source>
        <strain>KIST612</strain>
    </source>
</reference>
<dbReference type="AlphaFoldDB" id="E3GR08"/>
<gene>
    <name evidence="1" type="ordered locus">ELI_4516</name>
</gene>
<name>E3GR08_9FIRM</name>
<dbReference type="HOGENOM" id="CLU_3043508_0_0_9"/>
<organism evidence="1 2">
    <name type="scientific">Eubacterium callanderi</name>
    <dbReference type="NCBI Taxonomy" id="53442"/>
    <lineage>
        <taxon>Bacteria</taxon>
        <taxon>Bacillati</taxon>
        <taxon>Bacillota</taxon>
        <taxon>Clostridia</taxon>
        <taxon>Eubacteriales</taxon>
        <taxon>Eubacteriaceae</taxon>
        <taxon>Eubacterium</taxon>
    </lineage>
</organism>
<evidence type="ECO:0000313" key="2">
    <source>
        <dbReference type="Proteomes" id="UP000006873"/>
    </source>
</evidence>
<dbReference type="Proteomes" id="UP000006873">
    <property type="component" value="Chromosome"/>
</dbReference>
<dbReference type="EMBL" id="CP002273">
    <property type="protein sequence ID" value="ADO39450.1"/>
    <property type="molecule type" value="Genomic_DNA"/>
</dbReference>
<keyword evidence="2" id="KW-1185">Reference proteome</keyword>
<dbReference type="KEGG" id="elm:ELI_4516"/>
<evidence type="ECO:0000313" key="1">
    <source>
        <dbReference type="EMBL" id="ADO39450.1"/>
    </source>
</evidence>